<dbReference type="PANTHER" id="PTHR34071:SF2">
    <property type="entry name" value="FLAVIN-NUCLEOTIDE-BINDING PROTEIN"/>
    <property type="match status" value="1"/>
</dbReference>
<protein>
    <submittedName>
        <fullName evidence="1">Nucleotide-binding protein</fullName>
    </submittedName>
</protein>
<dbReference type="Gene3D" id="2.30.110.10">
    <property type="entry name" value="Electron Transport, Fmn-binding Protein, Chain A"/>
    <property type="match status" value="1"/>
</dbReference>
<dbReference type="KEGG" id="amin:AUMI_113120"/>
<dbReference type="SUPFAM" id="SSF50475">
    <property type="entry name" value="FMN-binding split barrel"/>
    <property type="match status" value="1"/>
</dbReference>
<reference evidence="1 2" key="1">
    <citation type="journal article" date="2016" name="Genome Announc.">
        <title>Complete Genome Sequence of Aurantimicrobium minutum Type Strain KNCT, a Planktonic Ultramicrobacterium Isolated from River Water.</title>
        <authorList>
            <person name="Nakai R."/>
            <person name="Fujisawa T."/>
            <person name="Nakamura Y."/>
            <person name="Nishide H."/>
            <person name="Uchiyama I."/>
            <person name="Baba T."/>
            <person name="Toyoda A."/>
            <person name="Fujiyama A."/>
            <person name="Naganuma T."/>
            <person name="Niki H."/>
        </authorList>
    </citation>
    <scope>NUCLEOTIDE SEQUENCE [LARGE SCALE GENOMIC DNA]</scope>
    <source>
        <strain evidence="1 2">KNC</strain>
    </source>
</reference>
<evidence type="ECO:0000313" key="2">
    <source>
        <dbReference type="Proteomes" id="UP000243847"/>
    </source>
</evidence>
<accession>A0A173LYC1</accession>
<evidence type="ECO:0000313" key="1">
    <source>
        <dbReference type="EMBL" id="BAU99854.1"/>
    </source>
</evidence>
<dbReference type="AlphaFoldDB" id="A0A173LYC1"/>
<organism evidence="1 2">
    <name type="scientific">Aurantimicrobium minutum</name>
    <dbReference type="NCBI Taxonomy" id="708131"/>
    <lineage>
        <taxon>Bacteria</taxon>
        <taxon>Bacillati</taxon>
        <taxon>Actinomycetota</taxon>
        <taxon>Actinomycetes</taxon>
        <taxon>Micrococcales</taxon>
        <taxon>Microbacteriaceae</taxon>
        <taxon>Aurantimicrobium</taxon>
    </lineage>
</organism>
<dbReference type="InterPro" id="IPR012349">
    <property type="entry name" value="Split_barrel_FMN-bd"/>
</dbReference>
<dbReference type="Pfam" id="PF12900">
    <property type="entry name" value="Pyridox_ox_2"/>
    <property type="match status" value="1"/>
</dbReference>
<dbReference type="PANTHER" id="PTHR34071">
    <property type="entry name" value="5-NITROIMIDAZOLE ANTIBIOTICS RESISTANCE PROTEIN, NIMA-FAMILY-RELATED PROTEIN-RELATED"/>
    <property type="match status" value="1"/>
</dbReference>
<proteinExistence type="predicted"/>
<dbReference type="InterPro" id="IPR024747">
    <property type="entry name" value="Pyridox_Oxase-rel"/>
</dbReference>
<name>A0A173LYC1_9MICO</name>
<dbReference type="RefSeq" id="WP_197702060.1">
    <property type="nucleotide sequence ID" value="NZ_AP017457.1"/>
</dbReference>
<dbReference type="EMBL" id="AP017457">
    <property type="protein sequence ID" value="BAU99854.1"/>
    <property type="molecule type" value="Genomic_DNA"/>
</dbReference>
<dbReference type="Proteomes" id="UP000243847">
    <property type="component" value="Chromosome sequence1"/>
</dbReference>
<gene>
    <name evidence="1" type="ORF">AUMI_113120</name>
</gene>
<dbReference type="GeneID" id="80452504"/>
<sequence length="221" mass="23958">MSNHELPRTEQTRVKRLDEKQVFGRDALNALLDEAIFGHVAVVREGKPLVLPVGIGRDGNHLLIHGSTGSGIFREIADGRDVCVAVTLLDGLVYARSAFESSMHYRSAVIMGTATVIEGDQKLSALATLTNHMMPGRWNEVRETTKKELAATMVLSIPLDVASVKVSAGPVDEFEDDGDDRSIWAGILPLRVVAGDPVPSEMTPEGTPVSPSVIKQRQRLI</sequence>